<dbReference type="AlphaFoldDB" id="A0A6H1Q0Z7"/>
<gene>
    <name evidence="9" type="ORF">E5R92_01680</name>
</gene>
<comment type="catalytic activity">
    <reaction evidence="1 4 5">
        <text>[protein]-peptidylproline (omega=180) = [protein]-peptidylproline (omega=0)</text>
        <dbReference type="Rhea" id="RHEA:16237"/>
        <dbReference type="Rhea" id="RHEA-COMP:10747"/>
        <dbReference type="Rhea" id="RHEA-COMP:10748"/>
        <dbReference type="ChEBI" id="CHEBI:83833"/>
        <dbReference type="ChEBI" id="CHEBI:83834"/>
        <dbReference type="EC" id="5.2.1.8"/>
    </reaction>
</comment>
<evidence type="ECO:0000256" key="1">
    <source>
        <dbReference type="ARBA" id="ARBA00000971"/>
    </source>
</evidence>
<dbReference type="PROSITE" id="PS50206">
    <property type="entry name" value="RHODANESE_3"/>
    <property type="match status" value="1"/>
</dbReference>
<dbReference type="InterPro" id="IPR036873">
    <property type="entry name" value="Rhodanese-like_dom_sf"/>
</dbReference>
<dbReference type="Proteomes" id="UP000501094">
    <property type="component" value="Chromosome"/>
</dbReference>
<evidence type="ECO:0000313" key="10">
    <source>
        <dbReference type="Proteomes" id="UP000501094"/>
    </source>
</evidence>
<dbReference type="EC" id="5.2.1.8" evidence="5"/>
<sequence length="248" mass="27442">MKKILILICTIFLSLSLQVQSVEIEIINDKPGTGKKIIKHSWVQLEYTGSFENGKVFDTNVGKDRPLVVQMSMKEVIPGFEQGIIGTTKGTKRKIKIPAELAYGENGGGDIIPPNTDLIFEFEVIDVLDPSYKSVSSDELIEMIENNAVALDIRTEEEWDKTGVIKGSFPETAFDKNGKFQVYVMDKIRALAASQSQDVNLIFISHDGETASMLANSFSEDLGFTNVSVLKGGIKAWQNENKKLGPHK</sequence>
<keyword evidence="6" id="KW-0732">Signal</keyword>
<keyword evidence="3 4" id="KW-0413">Isomerase</keyword>
<feature type="domain" description="Rhodanese" evidence="8">
    <location>
        <begin position="144"/>
        <end position="246"/>
    </location>
</feature>
<proteinExistence type="inferred from homology"/>
<evidence type="ECO:0000313" key="9">
    <source>
        <dbReference type="EMBL" id="QIZ20494.1"/>
    </source>
</evidence>
<dbReference type="GO" id="GO:0003755">
    <property type="term" value="F:peptidyl-prolyl cis-trans isomerase activity"/>
    <property type="evidence" value="ECO:0007669"/>
    <property type="project" value="UniProtKB-UniRule"/>
</dbReference>
<evidence type="ECO:0000256" key="3">
    <source>
        <dbReference type="ARBA" id="ARBA00023235"/>
    </source>
</evidence>
<dbReference type="Pfam" id="PF00254">
    <property type="entry name" value="FKBP_C"/>
    <property type="match status" value="1"/>
</dbReference>
<feature type="chain" id="PRO_5026144802" description="Peptidyl-prolyl cis-trans isomerase" evidence="6">
    <location>
        <begin position="22"/>
        <end position="248"/>
    </location>
</feature>
<dbReference type="InterPro" id="IPR046357">
    <property type="entry name" value="PPIase_dom_sf"/>
</dbReference>
<comment type="similarity">
    <text evidence="5">Belongs to the FKBP-type PPIase family.</text>
</comment>
<evidence type="ECO:0000256" key="2">
    <source>
        <dbReference type="ARBA" id="ARBA00023110"/>
    </source>
</evidence>
<reference evidence="9 10" key="1">
    <citation type="journal article" date="2020" name="Nat. Microbiol.">
        <title>Lysogenic host-virus interactions in SAR11 marine bacteria.</title>
        <authorList>
            <person name="Morris R.M."/>
            <person name="Cain K.R."/>
            <person name="Hvorecny K.L."/>
            <person name="Kollman J.M."/>
        </authorList>
    </citation>
    <scope>NUCLEOTIDE SEQUENCE [LARGE SCALE GENOMIC DNA]</scope>
    <source>
        <strain evidence="9 10">NP1</strain>
    </source>
</reference>
<dbReference type="EMBL" id="CP038852">
    <property type="protein sequence ID" value="QIZ20494.1"/>
    <property type="molecule type" value="Genomic_DNA"/>
</dbReference>
<dbReference type="SMART" id="SM00450">
    <property type="entry name" value="RHOD"/>
    <property type="match status" value="1"/>
</dbReference>
<dbReference type="InterPro" id="IPR001763">
    <property type="entry name" value="Rhodanese-like_dom"/>
</dbReference>
<dbReference type="SUPFAM" id="SSF52821">
    <property type="entry name" value="Rhodanese/Cell cycle control phosphatase"/>
    <property type="match status" value="1"/>
</dbReference>
<dbReference type="CDD" id="cd00158">
    <property type="entry name" value="RHOD"/>
    <property type="match status" value="1"/>
</dbReference>
<dbReference type="Gene3D" id="3.10.50.40">
    <property type="match status" value="1"/>
</dbReference>
<accession>A0A6H1Q0Z7</accession>
<dbReference type="InterPro" id="IPR044609">
    <property type="entry name" value="FKBP2/11"/>
</dbReference>
<dbReference type="Pfam" id="PF00581">
    <property type="entry name" value="Rhodanese"/>
    <property type="match status" value="1"/>
</dbReference>
<feature type="signal peptide" evidence="6">
    <location>
        <begin position="1"/>
        <end position="21"/>
    </location>
</feature>
<organism evidence="9 10">
    <name type="scientific">Candidatus Pelagibacter giovannonii</name>
    <dbReference type="NCBI Taxonomy" id="2563896"/>
    <lineage>
        <taxon>Bacteria</taxon>
        <taxon>Pseudomonadati</taxon>
        <taxon>Pseudomonadota</taxon>
        <taxon>Alphaproteobacteria</taxon>
        <taxon>Candidatus Pelagibacterales</taxon>
        <taxon>Candidatus Pelagibacteraceae</taxon>
        <taxon>Candidatus Pelagibacter</taxon>
    </lineage>
</organism>
<evidence type="ECO:0000259" key="8">
    <source>
        <dbReference type="PROSITE" id="PS50206"/>
    </source>
</evidence>
<evidence type="ECO:0000256" key="5">
    <source>
        <dbReference type="RuleBase" id="RU003915"/>
    </source>
</evidence>
<name>A0A6H1Q0Z7_9PROT</name>
<dbReference type="Gene3D" id="3.40.250.10">
    <property type="entry name" value="Rhodanese-like domain"/>
    <property type="match status" value="1"/>
</dbReference>
<dbReference type="PANTHER" id="PTHR45779:SF7">
    <property type="entry name" value="PEPTIDYLPROLYL ISOMERASE"/>
    <property type="match status" value="1"/>
</dbReference>
<evidence type="ECO:0000256" key="6">
    <source>
        <dbReference type="SAM" id="SignalP"/>
    </source>
</evidence>
<dbReference type="SUPFAM" id="SSF54534">
    <property type="entry name" value="FKBP-like"/>
    <property type="match status" value="1"/>
</dbReference>
<dbReference type="InterPro" id="IPR001179">
    <property type="entry name" value="PPIase_FKBP_dom"/>
</dbReference>
<feature type="domain" description="PPIase FKBP-type" evidence="7">
    <location>
        <begin position="40"/>
        <end position="128"/>
    </location>
</feature>
<protein>
    <recommendedName>
        <fullName evidence="5">Peptidyl-prolyl cis-trans isomerase</fullName>
        <ecNumber evidence="5">5.2.1.8</ecNumber>
    </recommendedName>
</protein>
<dbReference type="RefSeq" id="WP_168606387.1">
    <property type="nucleotide sequence ID" value="NZ_CP038852.1"/>
</dbReference>
<dbReference type="KEGG" id="peg:E5R92_01680"/>
<evidence type="ECO:0000256" key="4">
    <source>
        <dbReference type="PROSITE-ProRule" id="PRU00277"/>
    </source>
</evidence>
<keyword evidence="2 4" id="KW-0697">Rotamase</keyword>
<keyword evidence="10" id="KW-1185">Reference proteome</keyword>
<evidence type="ECO:0000259" key="7">
    <source>
        <dbReference type="PROSITE" id="PS50059"/>
    </source>
</evidence>
<dbReference type="PANTHER" id="PTHR45779">
    <property type="entry name" value="PEPTIDYLPROLYL ISOMERASE"/>
    <property type="match status" value="1"/>
</dbReference>
<dbReference type="PROSITE" id="PS50059">
    <property type="entry name" value="FKBP_PPIASE"/>
    <property type="match status" value="1"/>
</dbReference>